<protein>
    <submittedName>
        <fullName evidence="1">Retrovirus-related Pol polyprotein from transposon TNT 1-94</fullName>
    </submittedName>
</protein>
<name>A0A151ST80_CAJCA</name>
<dbReference type="PANTHER" id="PTHR11439">
    <property type="entry name" value="GAG-POL-RELATED RETROTRANSPOSON"/>
    <property type="match status" value="1"/>
</dbReference>
<dbReference type="Proteomes" id="UP000075243">
    <property type="component" value="Chromosome 11"/>
</dbReference>
<dbReference type="PANTHER" id="PTHR11439:SF442">
    <property type="entry name" value="CYSTEINE-RICH RLK (RECEPTOR-LIKE PROTEIN KINASE) 8"/>
    <property type="match status" value="1"/>
</dbReference>
<sequence>GMNDYKPIPTPMHPSIGLSKEKLSKLVDQMIYKGMMESLLYPTTIRPDIIFSFCLYARFQSDPKKLHLKAIKRIFRYLVGSTNLCLFYERNNNFIFKGFYDANCAIDRIKSGTC</sequence>
<gene>
    <name evidence="1" type="ORF">KK1_004295</name>
</gene>
<evidence type="ECO:0000313" key="2">
    <source>
        <dbReference type="Proteomes" id="UP000075243"/>
    </source>
</evidence>
<feature type="non-terminal residue" evidence="1">
    <location>
        <position position="1"/>
    </location>
</feature>
<evidence type="ECO:0000313" key="1">
    <source>
        <dbReference type="EMBL" id="KYP58005.1"/>
    </source>
</evidence>
<organism evidence="1 2">
    <name type="scientific">Cajanus cajan</name>
    <name type="common">Pigeon pea</name>
    <name type="synonym">Cajanus indicus</name>
    <dbReference type="NCBI Taxonomy" id="3821"/>
    <lineage>
        <taxon>Eukaryota</taxon>
        <taxon>Viridiplantae</taxon>
        <taxon>Streptophyta</taxon>
        <taxon>Embryophyta</taxon>
        <taxon>Tracheophyta</taxon>
        <taxon>Spermatophyta</taxon>
        <taxon>Magnoliopsida</taxon>
        <taxon>eudicotyledons</taxon>
        <taxon>Gunneridae</taxon>
        <taxon>Pentapetalae</taxon>
        <taxon>rosids</taxon>
        <taxon>fabids</taxon>
        <taxon>Fabales</taxon>
        <taxon>Fabaceae</taxon>
        <taxon>Papilionoideae</taxon>
        <taxon>50 kb inversion clade</taxon>
        <taxon>NPAAA clade</taxon>
        <taxon>indigoferoid/millettioid clade</taxon>
        <taxon>Phaseoleae</taxon>
        <taxon>Cajanus</taxon>
    </lineage>
</organism>
<reference evidence="1 2" key="1">
    <citation type="journal article" date="2012" name="Nat. Biotechnol.">
        <title>Draft genome sequence of pigeonpea (Cajanus cajan), an orphan legume crop of resource-poor farmers.</title>
        <authorList>
            <person name="Varshney R.K."/>
            <person name="Chen W."/>
            <person name="Li Y."/>
            <person name="Bharti A.K."/>
            <person name="Saxena R.K."/>
            <person name="Schlueter J.A."/>
            <person name="Donoghue M.T."/>
            <person name="Azam S."/>
            <person name="Fan G."/>
            <person name="Whaley A.M."/>
            <person name="Farmer A.D."/>
            <person name="Sheridan J."/>
            <person name="Iwata A."/>
            <person name="Tuteja R."/>
            <person name="Penmetsa R.V."/>
            <person name="Wu W."/>
            <person name="Upadhyaya H.D."/>
            <person name="Yang S.P."/>
            <person name="Shah T."/>
            <person name="Saxena K.B."/>
            <person name="Michael T."/>
            <person name="McCombie W.R."/>
            <person name="Yang B."/>
            <person name="Zhang G."/>
            <person name="Yang H."/>
            <person name="Wang J."/>
            <person name="Spillane C."/>
            <person name="Cook D.R."/>
            <person name="May G.D."/>
            <person name="Xu X."/>
            <person name="Jackson S.A."/>
        </authorList>
    </citation>
    <scope>NUCLEOTIDE SEQUENCE [LARGE SCALE GENOMIC DNA]</scope>
    <source>
        <strain evidence="2">cv. Asha</strain>
    </source>
</reference>
<keyword evidence="2" id="KW-1185">Reference proteome</keyword>
<dbReference type="AlphaFoldDB" id="A0A151ST80"/>
<dbReference type="EMBL" id="CM003613">
    <property type="protein sequence ID" value="KYP58005.1"/>
    <property type="molecule type" value="Genomic_DNA"/>
</dbReference>
<dbReference type="Gramene" id="C.cajan_04192.t">
    <property type="protein sequence ID" value="C.cajan_04192.t.cds1"/>
    <property type="gene ID" value="C.cajan_04192"/>
</dbReference>
<accession>A0A151ST80</accession>
<proteinExistence type="predicted"/>